<keyword evidence="3" id="KW-1185">Reference proteome</keyword>
<comment type="caution">
    <text evidence="2">The sequence shown here is derived from an EMBL/GenBank/DDBJ whole genome shotgun (WGS) entry which is preliminary data.</text>
</comment>
<evidence type="ECO:0000256" key="1">
    <source>
        <dbReference type="SAM" id="MobiDB-lite"/>
    </source>
</evidence>
<dbReference type="AlphaFoldDB" id="A0A8S3U1G5"/>
<name>A0A8S3U1G5_MYTED</name>
<proteinExistence type="predicted"/>
<feature type="compositionally biased region" description="Basic and acidic residues" evidence="1">
    <location>
        <begin position="233"/>
        <end position="242"/>
    </location>
</feature>
<dbReference type="PANTHER" id="PTHR47331:SF6">
    <property type="entry name" value="DOUBLECORTIN DOMAIN-CONTAINING PROTEIN"/>
    <property type="match status" value="1"/>
</dbReference>
<evidence type="ECO:0000313" key="3">
    <source>
        <dbReference type="Proteomes" id="UP000683360"/>
    </source>
</evidence>
<dbReference type="OrthoDB" id="10068969at2759"/>
<dbReference type="EMBL" id="CAJPWZ010002504">
    <property type="protein sequence ID" value="CAG2239173.1"/>
    <property type="molecule type" value="Genomic_DNA"/>
</dbReference>
<accession>A0A8S3U1G5</accession>
<feature type="compositionally biased region" description="Basic and acidic residues" evidence="1">
    <location>
        <begin position="272"/>
        <end position="284"/>
    </location>
</feature>
<dbReference type="PANTHER" id="PTHR47331">
    <property type="entry name" value="PHD-TYPE DOMAIN-CONTAINING PROTEIN"/>
    <property type="match status" value="1"/>
</dbReference>
<evidence type="ECO:0000313" key="2">
    <source>
        <dbReference type="EMBL" id="CAG2239173.1"/>
    </source>
</evidence>
<protein>
    <submittedName>
        <fullName evidence="2">Uncharacterized protein</fullName>
    </submittedName>
</protein>
<dbReference type="Proteomes" id="UP000683360">
    <property type="component" value="Unassembled WGS sequence"/>
</dbReference>
<organism evidence="2 3">
    <name type="scientific">Mytilus edulis</name>
    <name type="common">Blue mussel</name>
    <dbReference type="NCBI Taxonomy" id="6550"/>
    <lineage>
        <taxon>Eukaryota</taxon>
        <taxon>Metazoa</taxon>
        <taxon>Spiralia</taxon>
        <taxon>Lophotrochozoa</taxon>
        <taxon>Mollusca</taxon>
        <taxon>Bivalvia</taxon>
        <taxon>Autobranchia</taxon>
        <taxon>Pteriomorphia</taxon>
        <taxon>Mytilida</taxon>
        <taxon>Mytiloidea</taxon>
        <taxon>Mytilidae</taxon>
        <taxon>Mytilinae</taxon>
        <taxon>Mytilus</taxon>
    </lineage>
</organism>
<feature type="region of interest" description="Disordered" evidence="1">
    <location>
        <begin position="233"/>
        <end position="284"/>
    </location>
</feature>
<gene>
    <name evidence="2" type="ORF">MEDL_51538</name>
</gene>
<reference evidence="2" key="1">
    <citation type="submission" date="2021-03" db="EMBL/GenBank/DDBJ databases">
        <authorList>
            <person name="Bekaert M."/>
        </authorList>
    </citation>
    <scope>NUCLEOTIDE SEQUENCE</scope>
</reference>
<sequence>MSIVDRRALLKKNGLCFKCCVGRHIFRNCDKNVLCSECKSTDHTAAMHIYASQDRVQKPNNSQGGESSVNSKCTQICGNTFAGKSCAKIVLVNVRHTTMDKQPISIYSIIDEQSNCSLARKELLDYFEVNTEPEQYSLASCSGQFTMTGRDAVEAHHILEQRLGSHNQPFAQKLKIGWVIVGETCLDGAHYPSTVNAMKTFVQQDGRPSILEPCDNSIHISEKLSTSLFKLEPDDNRQEKLRTPKGYSNRNYKEAEDTKGIFSQKLKSSGIHQKDIDTKTKKSG</sequence>